<gene>
    <name evidence="1" type="ORF">K488DRAFT_84949</name>
</gene>
<evidence type="ECO:0000313" key="2">
    <source>
        <dbReference type="Proteomes" id="UP000814128"/>
    </source>
</evidence>
<comment type="caution">
    <text evidence="1">The sequence shown here is derived from an EMBL/GenBank/DDBJ whole genome shotgun (WGS) entry which is preliminary data.</text>
</comment>
<sequence length="364" mass="39961">MNSAGVGAAHHSQAPYSHPAAFQQLASHISQSSLSQRSSQKRRLEDDDQEGGRGVRDVAMDRSPTPERRKAVLPKRTRIAPPSDKAGGPSKENKDQEVDVGVLLASLPPESLLPLLTSLINSQPSLRTAVLSLIPRPSVDTAVQAVAQSAKRLRDAYPYSTTASLSSSPFGLGFGFNSRPTAFGSPMGFGRPSPPPHFQHSDTSGGMRDEYIISRLQPHIQEFASTCLSYLRYFSALPTVSGDDSQPSVFTKEKLVESFKFLEALMTHVLSQPSLTRASLLPQLQPRLVDEWRAWVNHVDELVNNQVVMFGQAEAEHWERVLNGYADAKGHGLDAMREVRDRWLAKVGWLAGPGRAPAQYMMQD</sequence>
<accession>A0ACB8QP12</accession>
<reference evidence="1" key="1">
    <citation type="submission" date="2021-02" db="EMBL/GenBank/DDBJ databases">
        <authorList>
            <consortium name="DOE Joint Genome Institute"/>
            <person name="Ahrendt S."/>
            <person name="Looney B.P."/>
            <person name="Miyauchi S."/>
            <person name="Morin E."/>
            <person name="Drula E."/>
            <person name="Courty P.E."/>
            <person name="Chicoki N."/>
            <person name="Fauchery L."/>
            <person name="Kohler A."/>
            <person name="Kuo A."/>
            <person name="Labutti K."/>
            <person name="Pangilinan J."/>
            <person name="Lipzen A."/>
            <person name="Riley R."/>
            <person name="Andreopoulos W."/>
            <person name="He G."/>
            <person name="Johnson J."/>
            <person name="Barry K.W."/>
            <person name="Grigoriev I.V."/>
            <person name="Nagy L."/>
            <person name="Hibbett D."/>
            <person name="Henrissat B."/>
            <person name="Matheny P.B."/>
            <person name="Labbe J."/>
            <person name="Martin F."/>
        </authorList>
    </citation>
    <scope>NUCLEOTIDE SEQUENCE</scope>
    <source>
        <strain evidence="1">EC-137</strain>
    </source>
</reference>
<organism evidence="1 2">
    <name type="scientific">Vararia minispora EC-137</name>
    <dbReference type="NCBI Taxonomy" id="1314806"/>
    <lineage>
        <taxon>Eukaryota</taxon>
        <taxon>Fungi</taxon>
        <taxon>Dikarya</taxon>
        <taxon>Basidiomycota</taxon>
        <taxon>Agaricomycotina</taxon>
        <taxon>Agaricomycetes</taxon>
        <taxon>Russulales</taxon>
        <taxon>Lachnocladiaceae</taxon>
        <taxon>Vararia</taxon>
    </lineage>
</organism>
<dbReference type="EMBL" id="MU273520">
    <property type="protein sequence ID" value="KAI0033417.1"/>
    <property type="molecule type" value="Genomic_DNA"/>
</dbReference>
<keyword evidence="2" id="KW-1185">Reference proteome</keyword>
<reference evidence="1" key="2">
    <citation type="journal article" date="2022" name="New Phytol.">
        <title>Evolutionary transition to the ectomycorrhizal habit in the genomes of a hyperdiverse lineage of mushroom-forming fungi.</title>
        <authorList>
            <person name="Looney B."/>
            <person name="Miyauchi S."/>
            <person name="Morin E."/>
            <person name="Drula E."/>
            <person name="Courty P.E."/>
            <person name="Kohler A."/>
            <person name="Kuo A."/>
            <person name="LaButti K."/>
            <person name="Pangilinan J."/>
            <person name="Lipzen A."/>
            <person name="Riley R."/>
            <person name="Andreopoulos W."/>
            <person name="He G."/>
            <person name="Johnson J."/>
            <person name="Nolan M."/>
            <person name="Tritt A."/>
            <person name="Barry K.W."/>
            <person name="Grigoriev I.V."/>
            <person name="Nagy L.G."/>
            <person name="Hibbett D."/>
            <person name="Henrissat B."/>
            <person name="Matheny P.B."/>
            <person name="Labbe J."/>
            <person name="Martin F.M."/>
        </authorList>
    </citation>
    <scope>NUCLEOTIDE SEQUENCE</scope>
    <source>
        <strain evidence="1">EC-137</strain>
    </source>
</reference>
<protein>
    <submittedName>
        <fullName evidence="1">Uncharacterized protein</fullName>
    </submittedName>
</protein>
<proteinExistence type="predicted"/>
<dbReference type="Proteomes" id="UP000814128">
    <property type="component" value="Unassembled WGS sequence"/>
</dbReference>
<name>A0ACB8QP12_9AGAM</name>
<evidence type="ECO:0000313" key="1">
    <source>
        <dbReference type="EMBL" id="KAI0033417.1"/>
    </source>
</evidence>